<keyword evidence="2" id="KW-1185">Reference proteome</keyword>
<dbReference type="Proteomes" id="UP000886520">
    <property type="component" value="Chromosome 16"/>
</dbReference>
<dbReference type="AlphaFoldDB" id="A0A9D4UIA7"/>
<proteinExistence type="predicted"/>
<comment type="caution">
    <text evidence="1">The sequence shown here is derived from an EMBL/GenBank/DDBJ whole genome shotgun (WGS) entry which is preliminary data.</text>
</comment>
<organism evidence="1 2">
    <name type="scientific">Adiantum capillus-veneris</name>
    <name type="common">Maidenhair fern</name>
    <dbReference type="NCBI Taxonomy" id="13818"/>
    <lineage>
        <taxon>Eukaryota</taxon>
        <taxon>Viridiplantae</taxon>
        <taxon>Streptophyta</taxon>
        <taxon>Embryophyta</taxon>
        <taxon>Tracheophyta</taxon>
        <taxon>Polypodiopsida</taxon>
        <taxon>Polypodiidae</taxon>
        <taxon>Polypodiales</taxon>
        <taxon>Pteridineae</taxon>
        <taxon>Pteridaceae</taxon>
        <taxon>Vittarioideae</taxon>
        <taxon>Adiantum</taxon>
    </lineage>
</organism>
<reference evidence="1" key="1">
    <citation type="submission" date="2021-01" db="EMBL/GenBank/DDBJ databases">
        <title>Adiantum capillus-veneris genome.</title>
        <authorList>
            <person name="Fang Y."/>
            <person name="Liao Q."/>
        </authorList>
    </citation>
    <scope>NUCLEOTIDE SEQUENCE</scope>
    <source>
        <strain evidence="1">H3</strain>
        <tissue evidence="1">Leaf</tissue>
    </source>
</reference>
<evidence type="ECO:0000313" key="1">
    <source>
        <dbReference type="EMBL" id="KAI5067938.1"/>
    </source>
</evidence>
<gene>
    <name evidence="1" type="ORF">GOP47_0016283</name>
</gene>
<dbReference type="EMBL" id="JABFUD020000016">
    <property type="protein sequence ID" value="KAI5067938.1"/>
    <property type="molecule type" value="Genomic_DNA"/>
</dbReference>
<accession>A0A9D4UIA7</accession>
<protein>
    <submittedName>
        <fullName evidence="1">Uncharacterized protein</fullName>
    </submittedName>
</protein>
<name>A0A9D4UIA7_ADICA</name>
<evidence type="ECO:0000313" key="2">
    <source>
        <dbReference type="Proteomes" id="UP000886520"/>
    </source>
</evidence>
<sequence length="66" mass="7331">MCLQVGTRAALDRNEAWSDMMRLQVEVVPHGDIEVGLEKPQSVGFCKVKGMRHSKCGGFSVEQPKE</sequence>